<evidence type="ECO:0000256" key="1">
    <source>
        <dbReference type="SAM" id="MobiDB-lite"/>
    </source>
</evidence>
<sequence length="91" mass="10899">MQTFLREIVLEIYHQSYTSNDRESSANYSCITNADKLKSPRNQREPVDRLLQRMPISHTQFKQFPMFLNGRKKSREESKQKMHFIHKNVKG</sequence>
<protein>
    <submittedName>
        <fullName evidence="2">Uncharacterized protein</fullName>
    </submittedName>
</protein>
<feature type="compositionally biased region" description="Basic residues" evidence="1">
    <location>
        <begin position="81"/>
        <end position="91"/>
    </location>
</feature>
<reference evidence="2" key="1">
    <citation type="submission" date="2018-02" db="EMBL/GenBank/DDBJ databases">
        <title>Rhizophora mucronata_Transcriptome.</title>
        <authorList>
            <person name="Meera S.P."/>
            <person name="Sreeshan A."/>
            <person name="Augustine A."/>
        </authorList>
    </citation>
    <scope>NUCLEOTIDE SEQUENCE</scope>
    <source>
        <tissue evidence="2">Leaf</tissue>
    </source>
</reference>
<proteinExistence type="predicted"/>
<evidence type="ECO:0000313" key="2">
    <source>
        <dbReference type="EMBL" id="MBW89053.1"/>
    </source>
</evidence>
<dbReference type="AlphaFoldDB" id="A0A2P2J6F1"/>
<organism evidence="2">
    <name type="scientific">Rhizophora mucronata</name>
    <name type="common">Asiatic mangrove</name>
    <dbReference type="NCBI Taxonomy" id="61149"/>
    <lineage>
        <taxon>Eukaryota</taxon>
        <taxon>Viridiplantae</taxon>
        <taxon>Streptophyta</taxon>
        <taxon>Embryophyta</taxon>
        <taxon>Tracheophyta</taxon>
        <taxon>Spermatophyta</taxon>
        <taxon>Magnoliopsida</taxon>
        <taxon>eudicotyledons</taxon>
        <taxon>Gunneridae</taxon>
        <taxon>Pentapetalae</taxon>
        <taxon>rosids</taxon>
        <taxon>fabids</taxon>
        <taxon>Malpighiales</taxon>
        <taxon>Rhizophoraceae</taxon>
        <taxon>Rhizophora</taxon>
    </lineage>
</organism>
<dbReference type="EMBL" id="GGEC01008570">
    <property type="protein sequence ID" value="MBW89053.1"/>
    <property type="molecule type" value="Transcribed_RNA"/>
</dbReference>
<accession>A0A2P2J6F1</accession>
<feature type="region of interest" description="Disordered" evidence="1">
    <location>
        <begin position="72"/>
        <end position="91"/>
    </location>
</feature>
<name>A0A2P2J6F1_RHIMU</name>